<evidence type="ECO:0000256" key="3">
    <source>
        <dbReference type="ARBA" id="ARBA00022679"/>
    </source>
</evidence>
<gene>
    <name evidence="7" type="ORF">A6D92_02530</name>
</gene>
<dbReference type="AlphaFoldDB" id="A0A1Y2T9N2"/>
<dbReference type="InterPro" id="IPR020616">
    <property type="entry name" value="Thiolase_N"/>
</dbReference>
<evidence type="ECO:0000256" key="2">
    <source>
        <dbReference type="ARBA" id="ARBA00012705"/>
    </source>
</evidence>
<dbReference type="PANTHER" id="PTHR18919:SF107">
    <property type="entry name" value="ACETYL-COA ACETYLTRANSFERASE, CYTOSOLIC"/>
    <property type="match status" value="1"/>
</dbReference>
<comment type="similarity">
    <text evidence="1">Belongs to the thiolase-like superfamily. Thiolase family.</text>
</comment>
<evidence type="ECO:0000256" key="1">
    <source>
        <dbReference type="ARBA" id="ARBA00010982"/>
    </source>
</evidence>
<feature type="domain" description="Thiolase N-terminal" evidence="6">
    <location>
        <begin position="5"/>
        <end position="77"/>
    </location>
</feature>
<organism evidence="7 8">
    <name type="scientific">Symbiobacterium thermophilum</name>
    <dbReference type="NCBI Taxonomy" id="2734"/>
    <lineage>
        <taxon>Bacteria</taxon>
        <taxon>Bacillati</taxon>
        <taxon>Bacillota</taxon>
        <taxon>Clostridia</taxon>
        <taxon>Eubacteriales</taxon>
        <taxon>Symbiobacteriaceae</taxon>
        <taxon>Symbiobacterium</taxon>
    </lineage>
</organism>
<proteinExistence type="inferred from homology"/>
<dbReference type="EC" id="2.3.1.9" evidence="2"/>
<evidence type="ECO:0000313" key="8">
    <source>
        <dbReference type="Proteomes" id="UP000194267"/>
    </source>
</evidence>
<accession>A0A1Y2T9N2</accession>
<dbReference type="EMBL" id="LWLV01000134">
    <property type="protein sequence ID" value="OTA41963.1"/>
    <property type="molecule type" value="Genomic_DNA"/>
</dbReference>
<evidence type="ECO:0000256" key="4">
    <source>
        <dbReference type="ARBA" id="ARBA00023315"/>
    </source>
</evidence>
<dbReference type="SUPFAM" id="SSF53901">
    <property type="entry name" value="Thiolase-like"/>
    <property type="match status" value="1"/>
</dbReference>
<keyword evidence="4" id="KW-0012">Acyltransferase</keyword>
<keyword evidence="3" id="KW-0808">Transferase</keyword>
<dbReference type="Pfam" id="PF00108">
    <property type="entry name" value="Thiolase_N"/>
    <property type="match status" value="1"/>
</dbReference>
<sequence length="80" mass="8267">MREAVIVSAVRTPIGSLGGALSTLKSYDLGAVAIAEALRRAGIRGEQVDEVIIGQVLEAGEGQHPARIASLKAGSPTRCR</sequence>
<dbReference type="GO" id="GO:0003985">
    <property type="term" value="F:acetyl-CoA C-acetyltransferase activity"/>
    <property type="evidence" value="ECO:0007669"/>
    <property type="project" value="UniProtKB-EC"/>
</dbReference>
<protein>
    <recommendedName>
        <fullName evidence="2">acetyl-CoA C-acetyltransferase</fullName>
        <ecNumber evidence="2">2.3.1.9</ecNumber>
    </recommendedName>
    <alternativeName>
        <fullName evidence="5">Acetoacetyl-CoA thiolase</fullName>
    </alternativeName>
</protein>
<comment type="caution">
    <text evidence="7">The sequence shown here is derived from an EMBL/GenBank/DDBJ whole genome shotgun (WGS) entry which is preliminary data.</text>
</comment>
<evidence type="ECO:0000256" key="5">
    <source>
        <dbReference type="ARBA" id="ARBA00030755"/>
    </source>
</evidence>
<evidence type="ECO:0000259" key="6">
    <source>
        <dbReference type="Pfam" id="PF00108"/>
    </source>
</evidence>
<dbReference type="InterPro" id="IPR016039">
    <property type="entry name" value="Thiolase-like"/>
</dbReference>
<dbReference type="PANTHER" id="PTHR18919">
    <property type="entry name" value="ACETYL-COA C-ACYLTRANSFERASE"/>
    <property type="match status" value="1"/>
</dbReference>
<reference evidence="8" key="1">
    <citation type="submission" date="2016-04" db="EMBL/GenBank/DDBJ databases">
        <authorList>
            <person name="Antunes L.P."/>
            <person name="Martins L.F."/>
            <person name="Pereira R.V."/>
            <person name="Thomas A.M."/>
            <person name="Barbosa D."/>
            <person name="Nascimento L."/>
            <person name="Silva G.M."/>
            <person name="Condomitti G.W."/>
            <person name="Digiampietri L.A."/>
            <person name="Lombardi K.C."/>
            <person name="Ramos P.L."/>
            <person name="Quaggio R.B."/>
            <person name="Oliveira J.C."/>
            <person name="Pascon R.C."/>
            <person name="Cruz J.B."/>
            <person name="Silva A.M."/>
            <person name="Setubal J.C."/>
        </authorList>
    </citation>
    <scope>NUCLEOTIDE SEQUENCE [LARGE SCALE GENOMIC DNA]</scope>
</reference>
<evidence type="ECO:0000313" key="7">
    <source>
        <dbReference type="EMBL" id="OTA41963.1"/>
    </source>
</evidence>
<dbReference type="Proteomes" id="UP000194267">
    <property type="component" value="Unassembled WGS sequence"/>
</dbReference>
<name>A0A1Y2T9N2_SYMTR</name>
<dbReference type="Gene3D" id="3.40.47.10">
    <property type="match status" value="1"/>
</dbReference>